<reference evidence="4" key="1">
    <citation type="submission" date="2021-01" db="EMBL/GenBank/DDBJ databases">
        <authorList>
            <person name="Corre E."/>
            <person name="Pelletier E."/>
            <person name="Niang G."/>
            <person name="Scheremetjew M."/>
            <person name="Finn R."/>
            <person name="Kale V."/>
            <person name="Holt S."/>
            <person name="Cochrane G."/>
            <person name="Meng A."/>
            <person name="Brown T."/>
            <person name="Cohen L."/>
        </authorList>
    </citation>
    <scope>NUCLEOTIDE SEQUENCE</scope>
    <source>
        <strain evidence="4">CCAP 1951/1</strain>
    </source>
</reference>
<feature type="compositionally biased region" description="Basic and acidic residues" evidence="2">
    <location>
        <begin position="269"/>
        <end position="292"/>
    </location>
</feature>
<sequence>MSVDDAGAFPDVRQEQFPLRLGVNRPAFGTFAALRALALGEVSNGGSNSQAHGSLMVVHAGGAQLAARQFDASELSRADADAIAEEQRRTKAAIDSKLSTASARPRQRVTTLQSQTGQERSVAIVDASKDPLDPKRPRVKKTQQVVAAADAAPIVRSPTRPPADPQQSAEGFKLPAATKSWTNPKHLLIAVEKREEADGRNYLQRTMGNTHADLAAAMRAAEQEVVEEAAARVAAEQQRKTEQQLADEQRLEDRAREAVRSETAAAPMSREERLARRREEAEMRDRVREERQRQRRIAKTADRLGIDVDATSASDALRQQVLDFAPVAEGGELDPRLQYAKGARHGTAGAEDAAGENSQLYAQENMFGRGGTERPIDVAAVQREMAVQDAQTSGGQRDAVLGSIDDLDDQPVRRQPAPATERGGGGGGGGGFGIDDLLP</sequence>
<feature type="compositionally biased region" description="Basic and acidic residues" evidence="2">
    <location>
        <begin position="127"/>
        <end position="136"/>
    </location>
</feature>
<feature type="compositionally biased region" description="Polar residues" evidence="2">
    <location>
        <begin position="97"/>
        <end position="119"/>
    </location>
</feature>
<proteinExistence type="inferred from homology"/>
<dbReference type="EMBL" id="HBGF01047159">
    <property type="protein sequence ID" value="CAD9148532.1"/>
    <property type="molecule type" value="Transcribed_RNA"/>
</dbReference>
<dbReference type="InterPro" id="IPR004015">
    <property type="entry name" value="SKI-int_prot_SKIP_SNW-dom"/>
</dbReference>
<dbReference type="InterPro" id="IPR017862">
    <property type="entry name" value="SKI-int_prot_SKIP"/>
</dbReference>
<dbReference type="PANTHER" id="PTHR12096">
    <property type="entry name" value="NUCLEAR PROTEIN SKIP-RELATED"/>
    <property type="match status" value="1"/>
</dbReference>
<dbReference type="GO" id="GO:0005681">
    <property type="term" value="C:spliceosomal complex"/>
    <property type="evidence" value="ECO:0007669"/>
    <property type="project" value="InterPro"/>
</dbReference>
<evidence type="ECO:0000256" key="1">
    <source>
        <dbReference type="ARBA" id="ARBA00010197"/>
    </source>
</evidence>
<feature type="compositionally biased region" description="Basic and acidic residues" evidence="2">
    <location>
        <begin position="237"/>
        <end position="260"/>
    </location>
</feature>
<name>A0A7S1QU89_NEODS</name>
<accession>A0A7S1QU89</accession>
<feature type="domain" description="SKI-interacting protein SKIP SNW" evidence="3">
    <location>
        <begin position="106"/>
        <end position="258"/>
    </location>
</feature>
<organism evidence="4">
    <name type="scientific">Neobodo designis</name>
    <name type="common">Flagellated protozoan</name>
    <name type="synonym">Bodo designis</name>
    <dbReference type="NCBI Taxonomy" id="312471"/>
    <lineage>
        <taxon>Eukaryota</taxon>
        <taxon>Discoba</taxon>
        <taxon>Euglenozoa</taxon>
        <taxon>Kinetoplastea</taxon>
        <taxon>Metakinetoplastina</taxon>
        <taxon>Neobodonida</taxon>
        <taxon>Neobodo</taxon>
    </lineage>
</organism>
<feature type="region of interest" description="Disordered" evidence="2">
    <location>
        <begin position="234"/>
        <end position="296"/>
    </location>
</feature>
<evidence type="ECO:0000313" key="4">
    <source>
        <dbReference type="EMBL" id="CAD9148532.1"/>
    </source>
</evidence>
<dbReference type="GO" id="GO:0000398">
    <property type="term" value="P:mRNA splicing, via spliceosome"/>
    <property type="evidence" value="ECO:0007669"/>
    <property type="project" value="InterPro"/>
</dbReference>
<dbReference type="Pfam" id="PF02731">
    <property type="entry name" value="SKIP_SNW"/>
    <property type="match status" value="1"/>
</dbReference>
<gene>
    <name evidence="4" type="ORF">NDES1114_LOCUS31529</name>
</gene>
<evidence type="ECO:0000256" key="2">
    <source>
        <dbReference type="SAM" id="MobiDB-lite"/>
    </source>
</evidence>
<feature type="region of interest" description="Disordered" evidence="2">
    <location>
        <begin position="91"/>
        <end position="143"/>
    </location>
</feature>
<protein>
    <recommendedName>
        <fullName evidence="3">SKI-interacting protein SKIP SNW domain-containing protein</fullName>
    </recommendedName>
</protein>
<dbReference type="AlphaFoldDB" id="A0A7S1QU89"/>
<evidence type="ECO:0000259" key="3">
    <source>
        <dbReference type="Pfam" id="PF02731"/>
    </source>
</evidence>
<comment type="similarity">
    <text evidence="1">Belongs to the SNW family.</text>
</comment>
<feature type="region of interest" description="Disordered" evidence="2">
    <location>
        <begin position="385"/>
        <end position="439"/>
    </location>
</feature>
<feature type="compositionally biased region" description="Gly residues" evidence="2">
    <location>
        <begin position="422"/>
        <end position="433"/>
    </location>
</feature>